<evidence type="ECO:0000313" key="3">
    <source>
        <dbReference type="Proteomes" id="UP000252558"/>
    </source>
</evidence>
<name>A0A368NHW8_9GAMM</name>
<dbReference type="OrthoDB" id="6401076at2"/>
<protein>
    <submittedName>
        <fullName evidence="2">Carboxymuconolactone decarboxylase family protein</fullName>
    </submittedName>
</protein>
<dbReference type="SUPFAM" id="SSF69118">
    <property type="entry name" value="AhpD-like"/>
    <property type="match status" value="1"/>
</dbReference>
<organism evidence="2 3">
    <name type="scientific">Corallincola holothuriorum</name>
    <dbReference type="NCBI Taxonomy" id="2282215"/>
    <lineage>
        <taxon>Bacteria</taxon>
        <taxon>Pseudomonadati</taxon>
        <taxon>Pseudomonadota</taxon>
        <taxon>Gammaproteobacteria</taxon>
        <taxon>Alteromonadales</taxon>
        <taxon>Psychromonadaceae</taxon>
        <taxon>Corallincola</taxon>
    </lineage>
</organism>
<sequence length="96" mass="10717">MLGKHQKHYENFYHSTHENAHLDSKTELLVGLAAAMAMNCLPCTNYYLKQAKQAGITKGEVSDVTAKVMAVAAGQKKLQMQEVLAKYEIDLDSFEK</sequence>
<dbReference type="InterPro" id="IPR003779">
    <property type="entry name" value="CMD-like"/>
</dbReference>
<accession>A0A368NHW8</accession>
<dbReference type="Proteomes" id="UP000252558">
    <property type="component" value="Unassembled WGS sequence"/>
</dbReference>
<dbReference type="RefSeq" id="WP_114338345.1">
    <property type="nucleotide sequence ID" value="NZ_QPID01000005.1"/>
</dbReference>
<dbReference type="EMBL" id="QPID01000005">
    <property type="protein sequence ID" value="RCU50058.1"/>
    <property type="molecule type" value="Genomic_DNA"/>
</dbReference>
<comment type="caution">
    <text evidence="2">The sequence shown here is derived from an EMBL/GenBank/DDBJ whole genome shotgun (WGS) entry which is preliminary data.</text>
</comment>
<feature type="domain" description="Carboxymuconolactone decarboxylase-like" evidence="1">
    <location>
        <begin position="5"/>
        <end position="79"/>
    </location>
</feature>
<keyword evidence="3" id="KW-1185">Reference proteome</keyword>
<evidence type="ECO:0000259" key="1">
    <source>
        <dbReference type="Pfam" id="PF02627"/>
    </source>
</evidence>
<gene>
    <name evidence="2" type="ORF">DU002_10615</name>
</gene>
<dbReference type="Pfam" id="PF02627">
    <property type="entry name" value="CMD"/>
    <property type="match status" value="1"/>
</dbReference>
<dbReference type="AlphaFoldDB" id="A0A368NHW8"/>
<proteinExistence type="predicted"/>
<dbReference type="Gene3D" id="1.20.1290.10">
    <property type="entry name" value="AhpD-like"/>
    <property type="match status" value="1"/>
</dbReference>
<reference evidence="2 3" key="1">
    <citation type="submission" date="2018-07" db="EMBL/GenBank/DDBJ databases">
        <title>Corallincola holothuriorum sp. nov., a new facultative anaerobe isolated from sea cucumber Apostichopus japonicus.</title>
        <authorList>
            <person name="Xia H."/>
        </authorList>
    </citation>
    <scope>NUCLEOTIDE SEQUENCE [LARGE SCALE GENOMIC DNA]</scope>
    <source>
        <strain evidence="2 3">C4</strain>
    </source>
</reference>
<dbReference type="GO" id="GO:0051920">
    <property type="term" value="F:peroxiredoxin activity"/>
    <property type="evidence" value="ECO:0007669"/>
    <property type="project" value="InterPro"/>
</dbReference>
<evidence type="ECO:0000313" key="2">
    <source>
        <dbReference type="EMBL" id="RCU50058.1"/>
    </source>
</evidence>
<dbReference type="InterPro" id="IPR029032">
    <property type="entry name" value="AhpD-like"/>
</dbReference>